<evidence type="ECO:0000256" key="1">
    <source>
        <dbReference type="SAM" id="MobiDB-lite"/>
    </source>
</evidence>
<evidence type="ECO:0000313" key="2">
    <source>
        <dbReference type="EMBL" id="KAA8514845.1"/>
    </source>
</evidence>
<accession>A0A5J4Z8F8</accession>
<dbReference type="EMBL" id="CM018052">
    <property type="protein sequence ID" value="KAA8514845.1"/>
    <property type="molecule type" value="Genomic_DNA"/>
</dbReference>
<feature type="region of interest" description="Disordered" evidence="1">
    <location>
        <begin position="1"/>
        <end position="28"/>
    </location>
</feature>
<proteinExistence type="predicted"/>
<protein>
    <submittedName>
        <fullName evidence="2">Uncharacterized protein</fullName>
    </submittedName>
</protein>
<dbReference type="Proteomes" id="UP000325577">
    <property type="component" value="Linkage Group LG9"/>
</dbReference>
<evidence type="ECO:0000313" key="3">
    <source>
        <dbReference type="Proteomes" id="UP000325577"/>
    </source>
</evidence>
<gene>
    <name evidence="2" type="ORF">F0562_018024</name>
</gene>
<keyword evidence="3" id="KW-1185">Reference proteome</keyword>
<organism evidence="2 3">
    <name type="scientific">Nyssa sinensis</name>
    <dbReference type="NCBI Taxonomy" id="561372"/>
    <lineage>
        <taxon>Eukaryota</taxon>
        <taxon>Viridiplantae</taxon>
        <taxon>Streptophyta</taxon>
        <taxon>Embryophyta</taxon>
        <taxon>Tracheophyta</taxon>
        <taxon>Spermatophyta</taxon>
        <taxon>Magnoliopsida</taxon>
        <taxon>eudicotyledons</taxon>
        <taxon>Gunneridae</taxon>
        <taxon>Pentapetalae</taxon>
        <taxon>asterids</taxon>
        <taxon>Cornales</taxon>
        <taxon>Nyssaceae</taxon>
        <taxon>Nyssa</taxon>
    </lineage>
</organism>
<name>A0A5J4Z8F8_9ASTE</name>
<sequence length="90" mass="9688">MGYSMEIIEKSASNSPGNGSAMGNEVNGTYGLKEDGEIEGTSVLSDLMNADSFPPLKRGLVNSGKQAMVSCLTDLPNIYLNRFRVKLSRN</sequence>
<dbReference type="AlphaFoldDB" id="A0A5J4Z8F8"/>
<reference evidence="2 3" key="1">
    <citation type="submission" date="2019-09" db="EMBL/GenBank/DDBJ databases">
        <title>A chromosome-level genome assembly of the Chinese tupelo Nyssa sinensis.</title>
        <authorList>
            <person name="Yang X."/>
            <person name="Kang M."/>
            <person name="Yang Y."/>
            <person name="Xiong H."/>
            <person name="Wang M."/>
            <person name="Zhang Z."/>
            <person name="Wang Z."/>
            <person name="Wu H."/>
            <person name="Ma T."/>
            <person name="Liu J."/>
            <person name="Xi Z."/>
        </authorList>
    </citation>
    <scope>NUCLEOTIDE SEQUENCE [LARGE SCALE GENOMIC DNA]</scope>
    <source>
        <strain evidence="2">J267</strain>
        <tissue evidence="2">Leaf</tissue>
    </source>
</reference>